<accession>A0ABW1YFL2</accession>
<comment type="caution">
    <text evidence="3">The sequence shown here is derived from an EMBL/GenBank/DDBJ whole genome shotgun (WGS) entry which is preliminary data.</text>
</comment>
<sequence length="298" mass="33161">MFTTFFLGIASQFGFGINLVSLLDVYDIRSEYKDEVGEAGRAFAYAVPYFGIVSAFMVGYGIIKRLILFALAGTFGLLYIFGTTGQKSTLFSLILLTGVIFLYRLNPHKMGQNFVISMTAFVGLIYLYDILSGHILASSLFVRRLILTPGLLTTYYMDFFWVNPPAQLAHSFLSSFLDYPYDLRPAFLIGREYFNTPTMSANANIFADAYANFRGWGIVIFSSLLGGLLAFIDGYSRRLATPVITVTGLALPAFALTNTALFTTLLTHGLLFGVVLTYLYASSEQYRSQEDHVEEPNL</sequence>
<keyword evidence="1" id="KW-0472">Membrane</keyword>
<feature type="transmembrane region" description="Helical" evidence="1">
    <location>
        <begin position="6"/>
        <end position="26"/>
    </location>
</feature>
<feature type="transmembrane region" description="Helical" evidence="1">
    <location>
        <begin position="66"/>
        <end position="82"/>
    </location>
</feature>
<keyword evidence="1" id="KW-0812">Transmembrane</keyword>
<dbReference type="RefSeq" id="WP_380084054.1">
    <property type="nucleotide sequence ID" value="NZ_JBHSWD010000003.1"/>
</dbReference>
<organism evidence="3 4">
    <name type="scientific">Deinococcus lacus</name>
    <dbReference type="NCBI Taxonomy" id="392561"/>
    <lineage>
        <taxon>Bacteria</taxon>
        <taxon>Thermotogati</taxon>
        <taxon>Deinococcota</taxon>
        <taxon>Deinococci</taxon>
        <taxon>Deinococcales</taxon>
        <taxon>Deinococcaceae</taxon>
        <taxon>Deinococcus</taxon>
    </lineage>
</organism>
<dbReference type="Proteomes" id="UP001596297">
    <property type="component" value="Unassembled WGS sequence"/>
</dbReference>
<feature type="transmembrane region" description="Helical" evidence="1">
    <location>
        <begin position="89"/>
        <end position="105"/>
    </location>
</feature>
<evidence type="ECO:0000313" key="2">
    <source>
        <dbReference type="EMBL" id="MFC6592940.1"/>
    </source>
</evidence>
<feature type="transmembrane region" description="Helical" evidence="1">
    <location>
        <begin position="262"/>
        <end position="281"/>
    </location>
</feature>
<evidence type="ECO:0008006" key="5">
    <source>
        <dbReference type="Google" id="ProtNLM"/>
    </source>
</evidence>
<name>A0ABW1YFL2_9DEIO</name>
<feature type="transmembrane region" description="Helical" evidence="1">
    <location>
        <begin position="111"/>
        <end position="128"/>
    </location>
</feature>
<dbReference type="EMBL" id="JBHSWD010000003">
    <property type="protein sequence ID" value="MFC6593069.1"/>
    <property type="molecule type" value="Genomic_DNA"/>
</dbReference>
<gene>
    <name evidence="2" type="ORF">ACFP81_13640</name>
    <name evidence="3" type="ORF">ACFP81_14340</name>
</gene>
<keyword evidence="1" id="KW-1133">Transmembrane helix</keyword>
<proteinExistence type="predicted"/>
<dbReference type="EMBL" id="JBHSWD010000003">
    <property type="protein sequence ID" value="MFC6592940.1"/>
    <property type="molecule type" value="Genomic_DNA"/>
</dbReference>
<feature type="transmembrane region" description="Helical" evidence="1">
    <location>
        <begin position="213"/>
        <end position="232"/>
    </location>
</feature>
<feature type="transmembrane region" description="Helical" evidence="1">
    <location>
        <begin position="42"/>
        <end position="60"/>
    </location>
</feature>
<reference evidence="4" key="2">
    <citation type="journal article" date="2019" name="Int. J. Syst. Evol. Microbiol.">
        <title>The Global Catalogue of Microorganisms (GCM) 10K type strain sequencing project: providing services to taxonomists for standard genome sequencing and annotation.</title>
        <authorList>
            <consortium name="The Broad Institute Genomics Platform"/>
            <consortium name="The Broad Institute Genome Sequencing Center for Infectious Disease"/>
            <person name="Wu L."/>
            <person name="Ma J."/>
        </authorList>
    </citation>
    <scope>NUCLEOTIDE SEQUENCE [LARGE SCALE GENOMIC DNA]</scope>
    <source>
        <strain evidence="4">CGMCC 1.15772</strain>
    </source>
</reference>
<evidence type="ECO:0000256" key="1">
    <source>
        <dbReference type="SAM" id="Phobius"/>
    </source>
</evidence>
<feature type="transmembrane region" description="Helical" evidence="1">
    <location>
        <begin position="239"/>
        <end position="256"/>
    </location>
</feature>
<evidence type="ECO:0000313" key="3">
    <source>
        <dbReference type="EMBL" id="MFC6593069.1"/>
    </source>
</evidence>
<reference evidence="3" key="1">
    <citation type="journal article" date="2014" name="Int. J. Syst. Evol. Microbiol.">
        <title>Complete genome of a new Firmicutes species belonging to the dominant human colonic microbiota ('Ruminococcus bicirculans') reveals two chromosomes and a selective capacity to utilize plant glucans.</title>
        <authorList>
            <consortium name="NISC Comparative Sequencing Program"/>
            <person name="Wegmann U."/>
            <person name="Louis P."/>
            <person name="Goesmann A."/>
            <person name="Henrissat B."/>
            <person name="Duncan S.H."/>
            <person name="Flint H.J."/>
        </authorList>
    </citation>
    <scope>NUCLEOTIDE SEQUENCE</scope>
    <source>
        <strain evidence="3">NBRC 112440</strain>
    </source>
</reference>
<keyword evidence="4" id="KW-1185">Reference proteome</keyword>
<protein>
    <recommendedName>
        <fullName evidence="5">Oligosaccharide repeat unit polymerase</fullName>
    </recommendedName>
</protein>
<evidence type="ECO:0000313" key="4">
    <source>
        <dbReference type="Proteomes" id="UP001596297"/>
    </source>
</evidence>
<reference evidence="3" key="3">
    <citation type="submission" date="2024-09" db="EMBL/GenBank/DDBJ databases">
        <authorList>
            <person name="Sun Q."/>
            <person name="Mori K."/>
        </authorList>
    </citation>
    <scope>NUCLEOTIDE SEQUENCE</scope>
    <source>
        <strain evidence="3">NBRC 112440</strain>
    </source>
</reference>